<dbReference type="SMART" id="SM00065">
    <property type="entry name" value="GAF"/>
    <property type="match status" value="1"/>
</dbReference>
<evidence type="ECO:0000259" key="3">
    <source>
        <dbReference type="SMART" id="SM00065"/>
    </source>
</evidence>
<feature type="transmembrane region" description="Helical" evidence="2">
    <location>
        <begin position="29"/>
        <end position="50"/>
    </location>
</feature>
<dbReference type="Proteomes" id="UP000198510">
    <property type="component" value="Unassembled WGS sequence"/>
</dbReference>
<gene>
    <name evidence="4" type="ORF">SAMN05421823_11345</name>
</gene>
<keyword evidence="5" id="KW-1185">Reference proteome</keyword>
<keyword evidence="2" id="KW-1133">Transmembrane helix</keyword>
<evidence type="ECO:0000313" key="5">
    <source>
        <dbReference type="Proteomes" id="UP000198510"/>
    </source>
</evidence>
<feature type="transmembrane region" description="Helical" evidence="2">
    <location>
        <begin position="105"/>
        <end position="124"/>
    </location>
</feature>
<sequence>MMWITTLIQLGSRVEYDAPTQRKIQLSNAIALIIGFGIATPFVFFSYFFFPPLVHIPIVGVLVCLGIIAFNAAGAFQIGRFVVATLPLLLALIYEAYLAKAGEEPVTGIHMISLSFTLVPFIIYDLREKAPLIATTVFSLLLLSAFSTLNAWLEIDLDTEIIRTGFLGTLSSVLALLVGLAIVLTLALINRKAENKADALYQAMEQRNEELLSSQNELEKNIQLLHHSAQEEKQRTWATEGMARFAHLLREQHDLKTLGDRLIAELVPYLGANQGGFYSLEKDEEGAYLALQSCYAYNRKKYLEQRIEIGEGLLGQTFLEKMPTYLTEVPADYINITSGLGEALPRALLIMPLMHDDQVEGLIEVASFREFPPHVMQFLHSLGESLAVALRNQRINTQTARLLSEATLRTQQLQEQEEEMRQNMEELAATQEEMQRKEEEFLKHIATLEAQLAQKAEPELVLEY</sequence>
<dbReference type="InterPro" id="IPR003018">
    <property type="entry name" value="GAF"/>
</dbReference>
<dbReference type="OrthoDB" id="1109395at2"/>
<proteinExistence type="predicted"/>
<protein>
    <submittedName>
        <fullName evidence="4">GAF domain-containing protein</fullName>
    </submittedName>
</protein>
<dbReference type="AlphaFoldDB" id="A0A1G9T1L4"/>
<feature type="coiled-coil region" evidence="1">
    <location>
        <begin position="403"/>
        <end position="451"/>
    </location>
</feature>
<evidence type="ECO:0000256" key="2">
    <source>
        <dbReference type="SAM" id="Phobius"/>
    </source>
</evidence>
<dbReference type="InterPro" id="IPR029016">
    <property type="entry name" value="GAF-like_dom_sf"/>
</dbReference>
<feature type="domain" description="GAF" evidence="3">
    <location>
        <begin position="254"/>
        <end position="400"/>
    </location>
</feature>
<feature type="transmembrane region" description="Helical" evidence="2">
    <location>
        <begin position="131"/>
        <end position="153"/>
    </location>
</feature>
<dbReference type="RefSeq" id="WP_089687455.1">
    <property type="nucleotide sequence ID" value="NZ_FNFO01000013.1"/>
</dbReference>
<dbReference type="Gene3D" id="3.30.450.40">
    <property type="match status" value="1"/>
</dbReference>
<feature type="transmembrane region" description="Helical" evidence="2">
    <location>
        <begin position="81"/>
        <end position="99"/>
    </location>
</feature>
<organism evidence="4 5">
    <name type="scientific">Catalinimonas alkaloidigena</name>
    <dbReference type="NCBI Taxonomy" id="1075417"/>
    <lineage>
        <taxon>Bacteria</taxon>
        <taxon>Pseudomonadati</taxon>
        <taxon>Bacteroidota</taxon>
        <taxon>Cytophagia</taxon>
        <taxon>Cytophagales</taxon>
        <taxon>Catalimonadaceae</taxon>
        <taxon>Catalinimonas</taxon>
    </lineage>
</organism>
<feature type="transmembrane region" description="Helical" evidence="2">
    <location>
        <begin position="56"/>
        <end position="74"/>
    </location>
</feature>
<dbReference type="SUPFAM" id="SSF55781">
    <property type="entry name" value="GAF domain-like"/>
    <property type="match status" value="1"/>
</dbReference>
<keyword evidence="2" id="KW-0472">Membrane</keyword>
<evidence type="ECO:0000313" key="4">
    <source>
        <dbReference type="EMBL" id="SDM40965.1"/>
    </source>
</evidence>
<keyword evidence="2" id="KW-0812">Transmembrane</keyword>
<keyword evidence="1" id="KW-0175">Coiled coil</keyword>
<dbReference type="EMBL" id="FNFO01000013">
    <property type="protein sequence ID" value="SDM40965.1"/>
    <property type="molecule type" value="Genomic_DNA"/>
</dbReference>
<accession>A0A1G9T1L4</accession>
<evidence type="ECO:0000256" key="1">
    <source>
        <dbReference type="SAM" id="Coils"/>
    </source>
</evidence>
<feature type="coiled-coil region" evidence="1">
    <location>
        <begin position="190"/>
        <end position="235"/>
    </location>
</feature>
<reference evidence="4 5" key="1">
    <citation type="submission" date="2016-10" db="EMBL/GenBank/DDBJ databases">
        <authorList>
            <person name="de Groot N.N."/>
        </authorList>
    </citation>
    <scope>NUCLEOTIDE SEQUENCE [LARGE SCALE GENOMIC DNA]</scope>
    <source>
        <strain evidence="4 5">DSM 25186</strain>
    </source>
</reference>
<dbReference type="STRING" id="1075417.SAMN05421823_11345"/>
<feature type="transmembrane region" description="Helical" evidence="2">
    <location>
        <begin position="165"/>
        <end position="189"/>
    </location>
</feature>
<dbReference type="Pfam" id="PF13185">
    <property type="entry name" value="GAF_2"/>
    <property type="match status" value="1"/>
</dbReference>
<name>A0A1G9T1L4_9BACT</name>